<name>A0A9W8CLU7_9FUNG</name>
<dbReference type="AlphaFoldDB" id="A0A9W8CLU7"/>
<dbReference type="EMBL" id="JANBOH010000044">
    <property type="protein sequence ID" value="KAJ1646945.1"/>
    <property type="molecule type" value="Genomic_DNA"/>
</dbReference>
<feature type="repeat" description="ANK" evidence="3">
    <location>
        <begin position="188"/>
        <end position="220"/>
    </location>
</feature>
<accession>A0A9W8CLU7</accession>
<organism evidence="4 5">
    <name type="scientific">Coemansia asiatica</name>
    <dbReference type="NCBI Taxonomy" id="1052880"/>
    <lineage>
        <taxon>Eukaryota</taxon>
        <taxon>Fungi</taxon>
        <taxon>Fungi incertae sedis</taxon>
        <taxon>Zoopagomycota</taxon>
        <taxon>Kickxellomycotina</taxon>
        <taxon>Kickxellomycetes</taxon>
        <taxon>Kickxellales</taxon>
        <taxon>Kickxellaceae</taxon>
        <taxon>Coemansia</taxon>
    </lineage>
</organism>
<dbReference type="PROSITE" id="PS50088">
    <property type="entry name" value="ANK_REPEAT"/>
    <property type="match status" value="2"/>
</dbReference>
<dbReference type="PANTHER" id="PTHR24173">
    <property type="entry name" value="ANKYRIN REPEAT CONTAINING"/>
    <property type="match status" value="1"/>
</dbReference>
<dbReference type="InterPro" id="IPR036770">
    <property type="entry name" value="Ankyrin_rpt-contain_sf"/>
</dbReference>
<keyword evidence="5" id="KW-1185">Reference proteome</keyword>
<evidence type="ECO:0000256" key="2">
    <source>
        <dbReference type="ARBA" id="ARBA00023043"/>
    </source>
</evidence>
<evidence type="ECO:0000313" key="5">
    <source>
        <dbReference type="Proteomes" id="UP001145021"/>
    </source>
</evidence>
<dbReference type="InterPro" id="IPR002110">
    <property type="entry name" value="Ankyrin_rpt"/>
</dbReference>
<evidence type="ECO:0000313" key="4">
    <source>
        <dbReference type="EMBL" id="KAJ1646945.1"/>
    </source>
</evidence>
<keyword evidence="1" id="KW-0677">Repeat</keyword>
<keyword evidence="2 3" id="KW-0040">ANK repeat</keyword>
<evidence type="ECO:0008006" key="6">
    <source>
        <dbReference type="Google" id="ProtNLM"/>
    </source>
</evidence>
<gene>
    <name evidence="4" type="ORF">LPJ64_001619</name>
</gene>
<protein>
    <recommendedName>
        <fullName evidence="6">Ankyrin</fullName>
    </recommendedName>
</protein>
<evidence type="ECO:0000256" key="1">
    <source>
        <dbReference type="ARBA" id="ARBA00022737"/>
    </source>
</evidence>
<dbReference type="SUPFAM" id="SSF48403">
    <property type="entry name" value="Ankyrin repeat"/>
    <property type="match status" value="1"/>
</dbReference>
<proteinExistence type="predicted"/>
<sequence length="233" mass="26190">MEKVFFYPVRLSSKRILINLISDPIMTVTPRPIEQLVRDRSPLKGAEQQVLREWIAEWKFHATEFTSLAQPLIRGDLDALQRDHHELQAAHGPHEAMLIYENLRETPLCMPAMEAVIAGAQYFNSCKSEGGEYESCLRYLAEMGVSVDGEDVAGFTAFMRASQTSQSRMDLAQVLLDLGADVNHRSRFGGVALHEALMAQDRRAVAFLRRNGAEMDIKDYDGVSPRDIVALIL</sequence>
<reference evidence="4" key="1">
    <citation type="submission" date="2022-07" db="EMBL/GenBank/DDBJ databases">
        <title>Phylogenomic reconstructions and comparative analyses of Kickxellomycotina fungi.</title>
        <authorList>
            <person name="Reynolds N.K."/>
            <person name="Stajich J.E."/>
            <person name="Barry K."/>
            <person name="Grigoriev I.V."/>
            <person name="Crous P."/>
            <person name="Smith M.E."/>
        </authorList>
    </citation>
    <scope>NUCLEOTIDE SEQUENCE</scope>
    <source>
        <strain evidence="4">NBRC 105413</strain>
    </source>
</reference>
<dbReference type="Proteomes" id="UP001145021">
    <property type="component" value="Unassembled WGS sequence"/>
</dbReference>
<dbReference type="Gene3D" id="1.25.40.20">
    <property type="entry name" value="Ankyrin repeat-containing domain"/>
    <property type="match status" value="1"/>
</dbReference>
<dbReference type="PANTHER" id="PTHR24173:SF74">
    <property type="entry name" value="ANKYRIN REPEAT DOMAIN-CONTAINING PROTEIN 16"/>
    <property type="match status" value="1"/>
</dbReference>
<dbReference type="Pfam" id="PF13637">
    <property type="entry name" value="Ank_4"/>
    <property type="match status" value="1"/>
</dbReference>
<feature type="repeat" description="ANK" evidence="3">
    <location>
        <begin position="153"/>
        <end position="187"/>
    </location>
</feature>
<evidence type="ECO:0000256" key="3">
    <source>
        <dbReference type="PROSITE-ProRule" id="PRU00023"/>
    </source>
</evidence>
<comment type="caution">
    <text evidence="4">The sequence shown here is derived from an EMBL/GenBank/DDBJ whole genome shotgun (WGS) entry which is preliminary data.</text>
</comment>